<dbReference type="AlphaFoldDB" id="A0A8H5X9Y7"/>
<keyword evidence="1" id="KW-0539">Nucleus</keyword>
<dbReference type="SUPFAM" id="SSF57701">
    <property type="entry name" value="Zn2/Cys6 DNA-binding domain"/>
    <property type="match status" value="1"/>
</dbReference>
<proteinExistence type="predicted"/>
<feature type="domain" description="Zn(2)-C6 fungal-type" evidence="3">
    <location>
        <begin position="35"/>
        <end position="62"/>
    </location>
</feature>
<sequence length="646" mass="72413">MAEERPSKRTKSANSMVSSGDELPPPGSSSRTGLACEACRLRKTRCVGFPTCTWCQRRRQSCVRGQNSQTSPLDDWGNQILGAISRARDEILGASIRFNADQPPKHTSVTLTESGHGTWPRQNEAQGCFPLMSSAENILQWDVLRNRFPSSAQSPIVTTDPYEPDRSTNYKASANTSSARLRALQQHFETRFLVHYPIISKPWLTRCVRNVAESDGDWSAEACLVFLVCAIASLCDCSAHDASTPQTTSMSPASAVSGSCINNSRRSAYQYWTMAKRRLGWALDEPTGLLAAQCLCLAGFWHLLNFAPRRARNMFYRAIESMRDMAFPSLPDDERHLVQFIYVLSADLLERLNVELELSPNGARKDAINESFSPSENPSLPATISLHMGDLAGGFPLEVTDKVQQLHPIRKDINKLLASISKVSSWQDLHALLGQAKDLRWRLNQVSSPTNNIYEEVSSSTKLSHSFGEAIAEDETMQRRELTVRLLRVYLCLNLHLSPSLLRQLDTDTNTPSVQSLQHILQEISNLTNECLLLTAEVLSLHLKKWQDRESLSSRGATSSNSTCHNPEAVFSYRFTYVGCLTLLAVYYAKTKVSHGEVDFAHYQSLKLPAEWRYLVAGHTRMLLSHEEGTDTWKRGYFLSQFDIES</sequence>
<gene>
    <name evidence="4" type="ORF">FDENT_5477</name>
</gene>
<reference evidence="4 5" key="1">
    <citation type="submission" date="2020-05" db="EMBL/GenBank/DDBJ databases">
        <title>Identification and distribution of gene clusters putatively required for synthesis of sphingolipid metabolism inhibitors in phylogenetically diverse species of the filamentous fungus Fusarium.</title>
        <authorList>
            <person name="Kim H.-S."/>
            <person name="Busman M."/>
            <person name="Brown D.W."/>
            <person name="Divon H."/>
            <person name="Uhlig S."/>
            <person name="Proctor R.H."/>
        </authorList>
    </citation>
    <scope>NUCLEOTIDE SEQUENCE [LARGE SCALE GENOMIC DNA]</scope>
    <source>
        <strain evidence="4 5">NRRL 25311</strain>
    </source>
</reference>
<evidence type="ECO:0000313" key="4">
    <source>
        <dbReference type="EMBL" id="KAF5687153.1"/>
    </source>
</evidence>
<dbReference type="PANTHER" id="PTHR47785">
    <property type="entry name" value="ZN(II)2CYS6 TRANSCRIPTION FACTOR (EUROFUNG)-RELATED-RELATED"/>
    <property type="match status" value="1"/>
</dbReference>
<protein>
    <submittedName>
        <fullName evidence="4">Glucose transport transcription regulator RGT1</fullName>
    </submittedName>
</protein>
<dbReference type="Gene3D" id="4.10.240.10">
    <property type="entry name" value="Zn(2)-C6 fungal-type DNA-binding domain"/>
    <property type="match status" value="1"/>
</dbReference>
<accession>A0A8H5X9Y7</accession>
<dbReference type="InterPro" id="IPR001138">
    <property type="entry name" value="Zn2Cys6_DnaBD"/>
</dbReference>
<evidence type="ECO:0000256" key="1">
    <source>
        <dbReference type="ARBA" id="ARBA00023242"/>
    </source>
</evidence>
<evidence type="ECO:0000313" key="5">
    <source>
        <dbReference type="Proteomes" id="UP000562682"/>
    </source>
</evidence>
<comment type="caution">
    <text evidence="4">The sequence shown here is derived from an EMBL/GenBank/DDBJ whole genome shotgun (WGS) entry which is preliminary data.</text>
</comment>
<dbReference type="PANTHER" id="PTHR47785:SF5">
    <property type="entry name" value="ZN(II)2CYS6 TRANSCRIPTION FACTOR (EUROFUNG)"/>
    <property type="match status" value="1"/>
</dbReference>
<feature type="region of interest" description="Disordered" evidence="2">
    <location>
        <begin position="1"/>
        <end position="32"/>
    </location>
</feature>
<dbReference type="InterPro" id="IPR036864">
    <property type="entry name" value="Zn2-C6_fun-type_DNA-bd_sf"/>
</dbReference>
<dbReference type="SMART" id="SM00066">
    <property type="entry name" value="GAL4"/>
    <property type="match status" value="1"/>
</dbReference>
<dbReference type="Proteomes" id="UP000562682">
    <property type="component" value="Unassembled WGS sequence"/>
</dbReference>
<dbReference type="GO" id="GO:0008270">
    <property type="term" value="F:zinc ion binding"/>
    <property type="evidence" value="ECO:0007669"/>
    <property type="project" value="InterPro"/>
</dbReference>
<evidence type="ECO:0000256" key="2">
    <source>
        <dbReference type="SAM" id="MobiDB-lite"/>
    </source>
</evidence>
<organism evidence="4 5">
    <name type="scientific">Fusarium denticulatum</name>
    <dbReference type="NCBI Taxonomy" id="48507"/>
    <lineage>
        <taxon>Eukaryota</taxon>
        <taxon>Fungi</taxon>
        <taxon>Dikarya</taxon>
        <taxon>Ascomycota</taxon>
        <taxon>Pezizomycotina</taxon>
        <taxon>Sordariomycetes</taxon>
        <taxon>Hypocreomycetidae</taxon>
        <taxon>Hypocreales</taxon>
        <taxon>Nectriaceae</taxon>
        <taxon>Fusarium</taxon>
        <taxon>Fusarium fujikuroi species complex</taxon>
    </lineage>
</organism>
<dbReference type="PROSITE" id="PS00463">
    <property type="entry name" value="ZN2_CY6_FUNGAL_1"/>
    <property type="match status" value="1"/>
</dbReference>
<dbReference type="CDD" id="cd00067">
    <property type="entry name" value="GAL4"/>
    <property type="match status" value="1"/>
</dbReference>
<dbReference type="GO" id="GO:0000981">
    <property type="term" value="F:DNA-binding transcription factor activity, RNA polymerase II-specific"/>
    <property type="evidence" value="ECO:0007669"/>
    <property type="project" value="InterPro"/>
</dbReference>
<keyword evidence="5" id="KW-1185">Reference proteome</keyword>
<name>A0A8H5X9Y7_9HYPO</name>
<dbReference type="EMBL" id="JAAOAK010000133">
    <property type="protein sequence ID" value="KAF5687153.1"/>
    <property type="molecule type" value="Genomic_DNA"/>
</dbReference>
<evidence type="ECO:0000259" key="3">
    <source>
        <dbReference type="PROSITE" id="PS00463"/>
    </source>
</evidence>
<dbReference type="InterPro" id="IPR053181">
    <property type="entry name" value="EcdB-like_regulator"/>
</dbReference>
<dbReference type="CDD" id="cd12148">
    <property type="entry name" value="fungal_TF_MHR"/>
    <property type="match status" value="1"/>
</dbReference>